<organism evidence="2 3">
    <name type="scientific">Candidatus Southlakia epibionticum</name>
    <dbReference type="NCBI Taxonomy" id="3043284"/>
    <lineage>
        <taxon>Bacteria</taxon>
        <taxon>Candidatus Saccharimonadota</taxon>
        <taxon>Candidatus Saccharimonadia</taxon>
        <taxon>Candidatus Saccharimonadales</taxon>
        <taxon>Candidatus Saccharimonadaceae</taxon>
        <taxon>Candidatus Southlakia</taxon>
    </lineage>
</organism>
<proteinExistence type="predicted"/>
<gene>
    <name evidence="2" type="ORF">SEML1_0087</name>
</gene>
<dbReference type="EMBL" id="CP124550">
    <property type="protein sequence ID" value="WIO45729.1"/>
    <property type="molecule type" value="Genomic_DNA"/>
</dbReference>
<dbReference type="InterPro" id="IPR056279">
    <property type="entry name" value="Aip3p_Bud6_N"/>
</dbReference>
<feature type="domain" description="Aip3p/Bud6 N-terminal" evidence="1">
    <location>
        <begin position="8"/>
        <end position="106"/>
    </location>
</feature>
<name>A0ABY8WVM9_9BACT</name>
<sequence>MTNEELATQVKDLTVQVQDLASAVKTLAETMNAKFEQIDKRFEQIDERFNQIDQRFESIDTQLSDIRKDHKNLTDTVKDMELRFEKSFETLEAGQLTIRADITGLRHDIFIEEGSREEVDNTISKEQKQNYESLDKRLRLVEAKFPDLARGSAA</sequence>
<dbReference type="Gene3D" id="3.90.20.10">
    <property type="match status" value="1"/>
</dbReference>
<keyword evidence="3" id="KW-1185">Reference proteome</keyword>
<dbReference type="Proteomes" id="UP001177295">
    <property type="component" value="Chromosome"/>
</dbReference>
<evidence type="ECO:0000259" key="1">
    <source>
        <dbReference type="Pfam" id="PF23153"/>
    </source>
</evidence>
<evidence type="ECO:0000313" key="3">
    <source>
        <dbReference type="Proteomes" id="UP001177295"/>
    </source>
</evidence>
<dbReference type="Pfam" id="PF23153">
    <property type="entry name" value="Aip3p_Bud6_N"/>
    <property type="match status" value="1"/>
</dbReference>
<accession>A0ABY8WVM9</accession>
<dbReference type="RefSeq" id="WP_376754102.1">
    <property type="nucleotide sequence ID" value="NZ_CP124550.1"/>
</dbReference>
<reference evidence="2 3" key="1">
    <citation type="journal article" date="2023" name="Cell">
        <title>Genetic manipulation of Patescibacteria provides mechanistic insights into microbial dark matter and the epibiotic lifestyle.</title>
        <authorList>
            <person name="Wang Y."/>
            <person name="Gallagher L.A."/>
            <person name="Andrade P.A."/>
            <person name="Liu A."/>
            <person name="Humphreys I.R."/>
            <person name="Turkarslan S."/>
            <person name="Cutler K.J."/>
            <person name="Arrieta-Ortiz M.L."/>
            <person name="Li Y."/>
            <person name="Radey M.C."/>
            <person name="McLean J.S."/>
            <person name="Cong Q."/>
            <person name="Baker D."/>
            <person name="Baliga N.S."/>
            <person name="Peterson S.B."/>
            <person name="Mougous J.D."/>
        </authorList>
    </citation>
    <scope>NUCLEOTIDE SEQUENCE [LARGE SCALE GENOMIC DNA]</scope>
    <source>
        <strain evidence="2 3">ML1</strain>
    </source>
</reference>
<protein>
    <recommendedName>
        <fullName evidence="1">Aip3p/Bud6 N-terminal domain-containing protein</fullName>
    </recommendedName>
</protein>
<evidence type="ECO:0000313" key="2">
    <source>
        <dbReference type="EMBL" id="WIO45729.1"/>
    </source>
</evidence>